<keyword evidence="2" id="KW-1185">Reference proteome</keyword>
<evidence type="ECO:0000313" key="2">
    <source>
        <dbReference type="Proteomes" id="UP000271256"/>
    </source>
</evidence>
<evidence type="ECO:0000313" key="1">
    <source>
        <dbReference type="EMBL" id="RKO65760.1"/>
    </source>
</evidence>
<dbReference type="Proteomes" id="UP000271256">
    <property type="component" value="Unassembled WGS sequence"/>
</dbReference>
<dbReference type="EMBL" id="RBWE01000001">
    <property type="protein sequence ID" value="RKO65760.1"/>
    <property type="molecule type" value="Genomic_DNA"/>
</dbReference>
<reference evidence="1 2" key="1">
    <citation type="submission" date="2018-10" db="EMBL/GenBank/DDBJ databases">
        <authorList>
            <person name="Grouzdev D.S."/>
            <person name="Krutkina M.S."/>
            <person name="Tourova T.P."/>
            <person name="Nazina T.N."/>
        </authorList>
    </citation>
    <scope>NUCLEOTIDE SEQUENCE [LARGE SCALE GENOMIC DNA]</scope>
    <source>
        <strain evidence="1 2">435</strain>
    </source>
</reference>
<organism evidence="1 2">
    <name type="scientific">Desulfofundulus salinus</name>
    <dbReference type="NCBI Taxonomy" id="2419843"/>
    <lineage>
        <taxon>Bacteria</taxon>
        <taxon>Bacillati</taxon>
        <taxon>Bacillota</taxon>
        <taxon>Clostridia</taxon>
        <taxon>Eubacteriales</taxon>
        <taxon>Peptococcaceae</taxon>
        <taxon>Desulfofundulus</taxon>
    </lineage>
</organism>
<accession>A0A494WYQ5</accession>
<gene>
    <name evidence="1" type="ORF">D7024_01445</name>
</gene>
<name>A0A494WYQ5_9FIRM</name>
<comment type="caution">
    <text evidence="1">The sequence shown here is derived from an EMBL/GenBank/DDBJ whole genome shotgun (WGS) entry which is preliminary data.</text>
</comment>
<dbReference type="AlphaFoldDB" id="A0A494WYQ5"/>
<protein>
    <submittedName>
        <fullName evidence="1">Uncharacterized protein</fullName>
    </submittedName>
</protein>
<sequence length="118" mass="13721">MGRNPAFGWWPLDDAFPDQVWKVENDHLTSRGPVAYLWDLRTGERKTLPCTVKLGSFLIEGVYFPRREKTAERVRELARRAVSIYGRKDHLAEYPLPAGLGRRLVPFYRYCIARLLVS</sequence>
<proteinExistence type="predicted"/>